<feature type="chain" id="PRO_5005488139" evidence="1">
    <location>
        <begin position="20"/>
        <end position="48"/>
    </location>
</feature>
<evidence type="ECO:0000313" key="2">
    <source>
        <dbReference type="EMBL" id="CDW30018.1"/>
    </source>
</evidence>
<reference evidence="2" key="1">
    <citation type="submission" date="2014-05" db="EMBL/GenBank/DDBJ databases">
        <authorList>
            <person name="Chronopoulou M."/>
        </authorList>
    </citation>
    <scope>NUCLEOTIDE SEQUENCE</scope>
    <source>
        <tissue evidence="2">Whole organism</tissue>
    </source>
</reference>
<protein>
    <submittedName>
        <fullName evidence="2">Uncharacterized protein</fullName>
    </submittedName>
</protein>
<accession>A0A0K2TVE5</accession>
<proteinExistence type="predicted"/>
<name>A0A0K2TVE5_LEPSM</name>
<organism evidence="2">
    <name type="scientific">Lepeophtheirus salmonis</name>
    <name type="common">Salmon louse</name>
    <name type="synonym">Caligus salmonis</name>
    <dbReference type="NCBI Taxonomy" id="72036"/>
    <lineage>
        <taxon>Eukaryota</taxon>
        <taxon>Metazoa</taxon>
        <taxon>Ecdysozoa</taxon>
        <taxon>Arthropoda</taxon>
        <taxon>Crustacea</taxon>
        <taxon>Multicrustacea</taxon>
        <taxon>Hexanauplia</taxon>
        <taxon>Copepoda</taxon>
        <taxon>Siphonostomatoida</taxon>
        <taxon>Caligidae</taxon>
        <taxon>Lepeophtheirus</taxon>
    </lineage>
</organism>
<keyword evidence="1" id="KW-0732">Signal</keyword>
<sequence length="48" mass="5592">MRSSTHLLFQTCLYRVVQGVCVWRGGRPMFRSQKFGNLSLWKGQDTES</sequence>
<dbReference type="AlphaFoldDB" id="A0A0K2TVE5"/>
<feature type="signal peptide" evidence="1">
    <location>
        <begin position="1"/>
        <end position="19"/>
    </location>
</feature>
<dbReference type="EMBL" id="HACA01012657">
    <property type="protein sequence ID" value="CDW30018.1"/>
    <property type="molecule type" value="Transcribed_RNA"/>
</dbReference>
<evidence type="ECO:0000256" key="1">
    <source>
        <dbReference type="SAM" id="SignalP"/>
    </source>
</evidence>